<proteinExistence type="inferred from homology"/>
<evidence type="ECO:0000256" key="2">
    <source>
        <dbReference type="ARBA" id="ARBA00005254"/>
    </source>
</evidence>
<dbReference type="CDD" id="cd06558">
    <property type="entry name" value="crotonase-like"/>
    <property type="match status" value="1"/>
</dbReference>
<evidence type="ECO:0000313" key="9">
    <source>
        <dbReference type="EMBL" id="QGU02593.1"/>
    </source>
</evidence>
<dbReference type="PROSITE" id="PS00166">
    <property type="entry name" value="ENOYL_COA_HYDRATASE"/>
    <property type="match status" value="1"/>
</dbReference>
<keyword evidence="10" id="KW-1185">Reference proteome</keyword>
<reference evidence="10" key="1">
    <citation type="submission" date="2019-11" db="EMBL/GenBank/DDBJ databases">
        <title>Complete genome sequence of Corynebacterium kalinowskii 1959, a novel Corynebacterium species isolated from soil of a small paddock in Vilsendorf, Germany.</title>
        <authorList>
            <person name="Schaffert L."/>
            <person name="Ruwe M."/>
            <person name="Milse J."/>
            <person name="Hanuschka K."/>
            <person name="Ortseifen V."/>
            <person name="Droste J."/>
            <person name="Brandt D."/>
            <person name="Schlueter L."/>
            <person name="Kutter Y."/>
            <person name="Vinke S."/>
            <person name="Viehoefer P."/>
            <person name="Jacob L."/>
            <person name="Luebke N.-C."/>
            <person name="Schulte-Berndt E."/>
            <person name="Hain C."/>
            <person name="Linder M."/>
            <person name="Schmidt P."/>
            <person name="Wollenschlaeger L."/>
            <person name="Luttermann T."/>
            <person name="Thieme E."/>
            <person name="Hassa J."/>
            <person name="Haak M."/>
            <person name="Wittchen M."/>
            <person name="Mentz A."/>
            <person name="Persicke M."/>
            <person name="Busche T."/>
            <person name="Ruckert C."/>
        </authorList>
    </citation>
    <scope>NUCLEOTIDE SEQUENCE [LARGE SCALE GENOMIC DNA]</scope>
    <source>
        <strain evidence="10">1959</strain>
    </source>
</reference>
<dbReference type="InterPro" id="IPR029045">
    <property type="entry name" value="ClpP/crotonase-like_dom_sf"/>
</dbReference>
<dbReference type="Proteomes" id="UP000427071">
    <property type="component" value="Chromosome"/>
</dbReference>
<evidence type="ECO:0000256" key="6">
    <source>
        <dbReference type="ARBA" id="ARBA00023709"/>
    </source>
</evidence>
<dbReference type="Pfam" id="PF00378">
    <property type="entry name" value="ECH_1"/>
    <property type="match status" value="1"/>
</dbReference>
<accession>A0A6B8VEJ2</accession>
<evidence type="ECO:0000256" key="4">
    <source>
        <dbReference type="ARBA" id="ARBA00023098"/>
    </source>
</evidence>
<keyword evidence="4" id="KW-0443">Lipid metabolism</keyword>
<dbReference type="EMBL" id="CP046452">
    <property type="protein sequence ID" value="QGU02593.1"/>
    <property type="molecule type" value="Genomic_DNA"/>
</dbReference>
<dbReference type="AlphaFoldDB" id="A0A6B8VEJ2"/>
<dbReference type="InterPro" id="IPR018376">
    <property type="entry name" value="Enoyl-CoA_hyd/isom_CS"/>
</dbReference>
<comment type="function">
    <text evidence="1">Could possibly oxidize fatty acids using specific components.</text>
</comment>
<dbReference type="NCBIfam" id="NF005891">
    <property type="entry name" value="PRK07854.1"/>
    <property type="match status" value="1"/>
</dbReference>
<keyword evidence="5 9" id="KW-0456">Lyase</keyword>
<evidence type="ECO:0000256" key="7">
    <source>
        <dbReference type="ARBA" id="ARBA00023717"/>
    </source>
</evidence>
<comment type="catalytic activity">
    <reaction evidence="6">
        <text>a (3S)-3-hydroxyacyl-CoA = a (2E)-enoyl-CoA + H2O</text>
        <dbReference type="Rhea" id="RHEA:16105"/>
        <dbReference type="ChEBI" id="CHEBI:15377"/>
        <dbReference type="ChEBI" id="CHEBI:57318"/>
        <dbReference type="ChEBI" id="CHEBI:58856"/>
        <dbReference type="EC" id="4.2.1.17"/>
    </reaction>
</comment>
<sequence>MSNLRQDVDGRVLILTIDRDERRNALDAELCMDIADAVNDISLENEAPIRAVLIRGEGSAFCAGADLGDDAGGVYGDNFHTKLQHMLTSIMNCPVPVIADIQGPAVGAGVQLSLACDLRVVGPNAWFLVPPAKLGFALDNWTIRRSVELLGGSVSRGVLLAAQKMDVDQAHNVGFVHLRGNADDALAYAHEVSGNAPLSMRHLKSVLNDGGFGFELSAKQQQDYFAVWQSEDAQEARIARKEKRAPEFKAR</sequence>
<keyword evidence="3" id="KW-0276">Fatty acid metabolism</keyword>
<comment type="similarity">
    <text evidence="2 8">Belongs to the enoyl-CoA hydratase/isomerase family.</text>
</comment>
<dbReference type="Gene3D" id="3.90.226.10">
    <property type="entry name" value="2-enoyl-CoA Hydratase, Chain A, domain 1"/>
    <property type="match status" value="1"/>
</dbReference>
<dbReference type="InterPro" id="IPR001753">
    <property type="entry name" value="Enoyl-CoA_hydra/iso"/>
</dbReference>
<dbReference type="PANTHER" id="PTHR11941:SF169">
    <property type="entry name" value="(7AS)-7A-METHYL-1,5-DIOXO-2,3,5,6,7,7A-HEXAHYDRO-1H-INDENE-CARBOXYL-COA HYDROLASE"/>
    <property type="match status" value="1"/>
</dbReference>
<protein>
    <submittedName>
        <fullName evidence="9">Enoyl-CoA hydratase echA6</fullName>
        <ecNumber evidence="9">4.2.1.17</ecNumber>
    </submittedName>
</protein>
<dbReference type="PANTHER" id="PTHR11941">
    <property type="entry name" value="ENOYL-COA HYDRATASE-RELATED"/>
    <property type="match status" value="1"/>
</dbReference>
<dbReference type="KEGG" id="ckw:CKALI_08670"/>
<dbReference type="RefSeq" id="WP_156192949.1">
    <property type="nucleotide sequence ID" value="NZ_CP046452.1"/>
</dbReference>
<evidence type="ECO:0000256" key="3">
    <source>
        <dbReference type="ARBA" id="ARBA00022832"/>
    </source>
</evidence>
<evidence type="ECO:0000313" key="10">
    <source>
        <dbReference type="Proteomes" id="UP000427071"/>
    </source>
</evidence>
<gene>
    <name evidence="9" type="primary">echA3</name>
    <name evidence="9" type="ORF">CKALI_08670</name>
</gene>
<evidence type="ECO:0000256" key="1">
    <source>
        <dbReference type="ARBA" id="ARBA00002994"/>
    </source>
</evidence>
<dbReference type="GO" id="GO:0006635">
    <property type="term" value="P:fatty acid beta-oxidation"/>
    <property type="evidence" value="ECO:0007669"/>
    <property type="project" value="TreeGrafter"/>
</dbReference>
<evidence type="ECO:0000256" key="8">
    <source>
        <dbReference type="RuleBase" id="RU003707"/>
    </source>
</evidence>
<dbReference type="EC" id="4.2.1.17" evidence="9"/>
<name>A0A6B8VEJ2_9CORY</name>
<dbReference type="GO" id="GO:0018812">
    <property type="term" value="F:3-hydroxyacyl-CoA dehydratase activity"/>
    <property type="evidence" value="ECO:0007669"/>
    <property type="project" value="RHEA"/>
</dbReference>
<comment type="catalytic activity">
    <reaction evidence="7">
        <text>a 4-saturated-(3S)-3-hydroxyacyl-CoA = a (3E)-enoyl-CoA + H2O</text>
        <dbReference type="Rhea" id="RHEA:20724"/>
        <dbReference type="ChEBI" id="CHEBI:15377"/>
        <dbReference type="ChEBI" id="CHEBI:58521"/>
        <dbReference type="ChEBI" id="CHEBI:137480"/>
        <dbReference type="EC" id="4.2.1.17"/>
    </reaction>
</comment>
<evidence type="ECO:0000256" key="5">
    <source>
        <dbReference type="ARBA" id="ARBA00023239"/>
    </source>
</evidence>
<dbReference type="SUPFAM" id="SSF52096">
    <property type="entry name" value="ClpP/crotonase"/>
    <property type="match status" value="1"/>
</dbReference>
<organism evidence="9 10">
    <name type="scientific">Corynebacterium kalinowskii</name>
    <dbReference type="NCBI Taxonomy" id="2675216"/>
    <lineage>
        <taxon>Bacteria</taxon>
        <taxon>Bacillati</taxon>
        <taxon>Actinomycetota</taxon>
        <taxon>Actinomycetes</taxon>
        <taxon>Mycobacteriales</taxon>
        <taxon>Corynebacteriaceae</taxon>
        <taxon>Corynebacterium</taxon>
    </lineage>
</organism>